<feature type="domain" description="Flavodoxin-like" evidence="1">
    <location>
        <begin position="4"/>
        <end position="160"/>
    </location>
</feature>
<dbReference type="GO" id="GO:0003955">
    <property type="term" value="F:NAD(P)H dehydrogenase (quinone) activity"/>
    <property type="evidence" value="ECO:0007669"/>
    <property type="project" value="TreeGrafter"/>
</dbReference>
<dbReference type="Gene3D" id="3.40.50.360">
    <property type="match status" value="1"/>
</dbReference>
<dbReference type="SUPFAM" id="SSF52218">
    <property type="entry name" value="Flavoproteins"/>
    <property type="match status" value="1"/>
</dbReference>
<reference evidence="2 3" key="1">
    <citation type="journal article" date="2016" name="Sci. Rep.">
        <title>Metabolic traits of an uncultured archaeal lineage -MSBL1- from brine pools of the Red Sea.</title>
        <authorList>
            <person name="Mwirichia R."/>
            <person name="Alam I."/>
            <person name="Rashid M."/>
            <person name="Vinu M."/>
            <person name="Ba-Alawi W."/>
            <person name="Anthony Kamau A."/>
            <person name="Kamanda Ngugi D."/>
            <person name="Goker M."/>
            <person name="Klenk H.P."/>
            <person name="Bajic V."/>
            <person name="Stingl U."/>
        </authorList>
    </citation>
    <scope>NUCLEOTIDE SEQUENCE [LARGE SCALE GENOMIC DNA]</scope>
    <source>
        <strain evidence="2">SCGC-AAA259E19</strain>
    </source>
</reference>
<name>A0A133UML0_9EURY</name>
<dbReference type="AlphaFoldDB" id="A0A133UML0"/>
<dbReference type="InterPro" id="IPR029039">
    <property type="entry name" value="Flavoprotein-like_sf"/>
</dbReference>
<dbReference type="PANTHER" id="PTHR30546:SF57">
    <property type="entry name" value="FLAVODOXIN FAMILY PROTEIN"/>
    <property type="match status" value="1"/>
</dbReference>
<dbReference type="InterPro" id="IPR008254">
    <property type="entry name" value="Flavodoxin/NO_synth"/>
</dbReference>
<dbReference type="Pfam" id="PF00258">
    <property type="entry name" value="Flavodoxin_1"/>
    <property type="match status" value="1"/>
</dbReference>
<protein>
    <submittedName>
        <fullName evidence="2">Flavodoxin</fullName>
    </submittedName>
</protein>
<gene>
    <name evidence="2" type="ORF">AKJ65_01805</name>
</gene>
<dbReference type="GO" id="GO:0016020">
    <property type="term" value="C:membrane"/>
    <property type="evidence" value="ECO:0007669"/>
    <property type="project" value="TreeGrafter"/>
</dbReference>
<evidence type="ECO:0000259" key="1">
    <source>
        <dbReference type="PROSITE" id="PS50902"/>
    </source>
</evidence>
<accession>A0A133UML0</accession>
<dbReference type="EMBL" id="LHXO01000015">
    <property type="protein sequence ID" value="KXA95421.1"/>
    <property type="molecule type" value="Genomic_DNA"/>
</dbReference>
<comment type="caution">
    <text evidence="2">The sequence shown here is derived from an EMBL/GenBank/DDBJ whole genome shotgun (WGS) entry which is preliminary data.</text>
</comment>
<organism evidence="2 3">
    <name type="scientific">candidate division MSBL1 archaeon SCGC-AAA259E19</name>
    <dbReference type="NCBI Taxonomy" id="1698264"/>
    <lineage>
        <taxon>Archaea</taxon>
        <taxon>Methanobacteriati</taxon>
        <taxon>Methanobacteriota</taxon>
        <taxon>candidate division MSBL1</taxon>
    </lineage>
</organism>
<sequence>MTRILVCYFSKSGTTERMAEEIVKGIKKSKAEVEVDLLKVNEVDVKTIPDYDGLILGSPTYYGLPAAEIKGLLDESVTHHGDLEGMVGGAFTSSANPGGGNETTILAMLEALIIHGMVVKGMPEGDHYGPIVVGEPSDRELKQCKKYGSEIAKLVRKLRK</sequence>
<dbReference type="Proteomes" id="UP000070284">
    <property type="component" value="Unassembled WGS sequence"/>
</dbReference>
<proteinExistence type="predicted"/>
<dbReference type="GO" id="GO:0010181">
    <property type="term" value="F:FMN binding"/>
    <property type="evidence" value="ECO:0007669"/>
    <property type="project" value="InterPro"/>
</dbReference>
<dbReference type="PROSITE" id="PS50902">
    <property type="entry name" value="FLAVODOXIN_LIKE"/>
    <property type="match status" value="1"/>
</dbReference>
<evidence type="ECO:0000313" key="3">
    <source>
        <dbReference type="Proteomes" id="UP000070284"/>
    </source>
</evidence>
<evidence type="ECO:0000313" key="2">
    <source>
        <dbReference type="EMBL" id="KXA95421.1"/>
    </source>
</evidence>
<keyword evidence="3" id="KW-1185">Reference proteome</keyword>
<dbReference type="PANTHER" id="PTHR30546">
    <property type="entry name" value="FLAVODOXIN-RELATED PROTEIN WRBA-RELATED"/>
    <property type="match status" value="1"/>
</dbReference>